<evidence type="ECO:0000259" key="16">
    <source>
        <dbReference type="Pfam" id="PF22666"/>
    </source>
</evidence>
<dbReference type="KEGG" id="kbs:EPA93_35915"/>
<dbReference type="PANTHER" id="PTHR43730">
    <property type="entry name" value="BETA-MANNOSIDASE"/>
    <property type="match status" value="1"/>
</dbReference>
<keyword evidence="6" id="KW-0964">Secreted</keyword>
<dbReference type="EMBL" id="CP035758">
    <property type="protein sequence ID" value="QBD81072.1"/>
    <property type="molecule type" value="Genomic_DNA"/>
</dbReference>
<dbReference type="Pfam" id="PF00703">
    <property type="entry name" value="Glyco_hydro_2"/>
    <property type="match status" value="1"/>
</dbReference>
<evidence type="ECO:0000256" key="3">
    <source>
        <dbReference type="ARBA" id="ARBA00004740"/>
    </source>
</evidence>
<proteinExistence type="inferred from homology"/>
<comment type="similarity">
    <text evidence="10">Belongs to the glycosyl hydrolase 2 family. Beta-mannosidase B subfamily.</text>
</comment>
<comment type="subunit">
    <text evidence="4">Homodimer.</text>
</comment>
<dbReference type="PANTHER" id="PTHR43730:SF1">
    <property type="entry name" value="BETA-MANNOSIDASE"/>
    <property type="match status" value="1"/>
</dbReference>
<dbReference type="Pfam" id="PF17753">
    <property type="entry name" value="Ig_mannosidase"/>
    <property type="match status" value="1"/>
</dbReference>
<dbReference type="SUPFAM" id="SSF51445">
    <property type="entry name" value="(Trans)glycosidases"/>
    <property type="match status" value="1"/>
</dbReference>
<evidence type="ECO:0000313" key="18">
    <source>
        <dbReference type="Proteomes" id="UP000290365"/>
    </source>
</evidence>
<dbReference type="Proteomes" id="UP000290365">
    <property type="component" value="Chromosome"/>
</dbReference>
<keyword evidence="7 17" id="KW-0378">Hydrolase</keyword>
<comment type="catalytic activity">
    <reaction evidence="1">
        <text>Hydrolysis of terminal, non-reducing beta-D-mannose residues in beta-D-mannosides.</text>
        <dbReference type="EC" id="3.2.1.25"/>
    </reaction>
</comment>
<feature type="domain" description="Beta-mannosidase Ig-fold" evidence="14">
    <location>
        <begin position="754"/>
        <end position="807"/>
    </location>
</feature>
<protein>
    <recommendedName>
        <fullName evidence="11">Beta-mannosidase B</fullName>
        <ecNumber evidence="5">3.2.1.25</ecNumber>
    </recommendedName>
    <alternativeName>
        <fullName evidence="12">Mannanase B</fullName>
    </alternativeName>
</protein>
<dbReference type="SUPFAM" id="SSF49303">
    <property type="entry name" value="beta-Galactosidase/glucuronidase domain"/>
    <property type="match status" value="2"/>
</dbReference>
<evidence type="ECO:0000256" key="11">
    <source>
        <dbReference type="ARBA" id="ARBA00041069"/>
    </source>
</evidence>
<evidence type="ECO:0000256" key="8">
    <source>
        <dbReference type="ARBA" id="ARBA00023180"/>
    </source>
</evidence>
<evidence type="ECO:0000256" key="9">
    <source>
        <dbReference type="ARBA" id="ARBA00023295"/>
    </source>
</evidence>
<dbReference type="InterPro" id="IPR008979">
    <property type="entry name" value="Galactose-bd-like_sf"/>
</dbReference>
<feature type="domain" description="Glycoside hydrolase family 2 immunoglobulin-like beta-sandwich" evidence="13">
    <location>
        <begin position="198"/>
        <end position="304"/>
    </location>
</feature>
<sequence>MEQILLSENWQLKQRNPALPLAADFASSEDWVPASVPGTVHQALLAAGRIPDPFVDLHENDVQWIGEQDWLYRCEFAYQPAGSADAQEVALNFAGLDTYATVWLNGTQILTSSNMFVPARVQVKDLLREGRNELHILFASALRRGKELEAEHGELVAWNGDPSRLYVRKAQYHYGWDWGPTLLTAGPWRTISLQTYRARIADLHCPAEVAADLQSATLPVRVAVEEQSRRALTVHLALYAPSGERVDEVQVPLSGNEARHTFRLASPALWYPRGYGEQAFYRLVATLHAEDQELDRTEQRLGLRRLQLIQRQLAEAAGSSFFFEINNVPVFCGGANWIPADSFTPRVTAERYRQWLQLAAEANMVMLRVWGGGIYEDDAFYQTCDELGLLVWQDFMFACGLYPAQDWFMESVQAEVEATLQRLRHHPCLVLWCGNNEDYMVASSLGRYDQEFEGDFQHSAFPARAIYEKLLPRLCAELDPTRPYWRGSPYGGKSGNETELGDQHVWDVWHGSVAPYQEYPRLAGRFVSEFGMEAFPVLETIAEFVEPAERYAQSRTLDLHNKATGGARRMATYMIENIRLPASFAGYVYATQFIQAEALAAALRSWRRLWRGPGHEQVAGALVWQLNDCWPVTSWALVDYALRPKPAYYVVRRELAPLSVGLVRQTPEQVAIWACSSLQTECEVELELRSWSLEGSLQAEERRTLKLGANRAVELGELALSSGDNLVLGARLRKDGEVVARATLWPEPFRYLSLPDPALTIERLDEQTVRVQAARPAKGVWLQASSEASWSDNMLDVLPDDPQVIVAKGLGNAEIKVTNLFSYVQD</sequence>
<dbReference type="InterPro" id="IPR013783">
    <property type="entry name" value="Ig-like_fold"/>
</dbReference>
<dbReference type="RefSeq" id="WP_129892134.1">
    <property type="nucleotide sequence ID" value="NZ_CP035758.1"/>
</dbReference>
<comment type="subcellular location">
    <subcellularLocation>
        <location evidence="2">Secreted</location>
    </subcellularLocation>
</comment>
<comment type="pathway">
    <text evidence="3">Glycan metabolism; N-glycan degradation.</text>
</comment>
<name>A0A4P6JZY5_KTERU</name>
<evidence type="ECO:0000256" key="7">
    <source>
        <dbReference type="ARBA" id="ARBA00022801"/>
    </source>
</evidence>
<evidence type="ECO:0000256" key="4">
    <source>
        <dbReference type="ARBA" id="ARBA00011738"/>
    </source>
</evidence>
<dbReference type="Gene3D" id="3.20.20.80">
    <property type="entry name" value="Glycosidases"/>
    <property type="match status" value="1"/>
</dbReference>
<keyword evidence="18" id="KW-1185">Reference proteome</keyword>
<dbReference type="Gene3D" id="2.60.40.10">
    <property type="entry name" value="Immunoglobulins"/>
    <property type="match status" value="2"/>
</dbReference>
<dbReference type="InterPro" id="IPR041625">
    <property type="entry name" value="Beta-mannosidase_Ig"/>
</dbReference>
<evidence type="ECO:0000259" key="15">
    <source>
        <dbReference type="Pfam" id="PF17786"/>
    </source>
</evidence>
<evidence type="ECO:0000259" key="13">
    <source>
        <dbReference type="Pfam" id="PF00703"/>
    </source>
</evidence>
<dbReference type="InterPro" id="IPR050887">
    <property type="entry name" value="Beta-mannosidase_GH2"/>
</dbReference>
<dbReference type="InterPro" id="IPR054593">
    <property type="entry name" value="Beta-mannosidase-like_N2"/>
</dbReference>
<dbReference type="GO" id="GO:0005576">
    <property type="term" value="C:extracellular region"/>
    <property type="evidence" value="ECO:0007669"/>
    <property type="project" value="UniProtKB-SubCell"/>
</dbReference>
<dbReference type="Pfam" id="PF22666">
    <property type="entry name" value="Glyco_hydro_2_N2"/>
    <property type="match status" value="1"/>
</dbReference>
<reference evidence="17 18" key="1">
    <citation type="submission" date="2019-01" db="EMBL/GenBank/DDBJ databases">
        <title>Ktedonosporobacter rubrisoli SCAWS-G2.</title>
        <authorList>
            <person name="Huang Y."/>
            <person name="Yan B."/>
        </authorList>
    </citation>
    <scope>NUCLEOTIDE SEQUENCE [LARGE SCALE GENOMIC DNA]</scope>
    <source>
        <strain evidence="17 18">SCAWS-G2</strain>
    </source>
</reference>
<keyword evidence="8" id="KW-0325">Glycoprotein</keyword>
<evidence type="ECO:0000256" key="2">
    <source>
        <dbReference type="ARBA" id="ARBA00004613"/>
    </source>
</evidence>
<feature type="domain" description="Mannosidase Ig/CBM-like" evidence="15">
    <location>
        <begin position="669"/>
        <end position="751"/>
    </location>
</feature>
<dbReference type="AlphaFoldDB" id="A0A4P6JZY5"/>
<dbReference type="Pfam" id="PF17786">
    <property type="entry name" value="Mannosidase_ig"/>
    <property type="match status" value="1"/>
</dbReference>
<organism evidence="17 18">
    <name type="scientific">Ktedonosporobacter rubrisoli</name>
    <dbReference type="NCBI Taxonomy" id="2509675"/>
    <lineage>
        <taxon>Bacteria</taxon>
        <taxon>Bacillati</taxon>
        <taxon>Chloroflexota</taxon>
        <taxon>Ktedonobacteria</taxon>
        <taxon>Ktedonobacterales</taxon>
        <taxon>Ktedonosporobacteraceae</taxon>
        <taxon>Ktedonosporobacter</taxon>
    </lineage>
</organism>
<dbReference type="OrthoDB" id="9801077at2"/>
<dbReference type="InterPro" id="IPR036156">
    <property type="entry name" value="Beta-gal/glucu_dom_sf"/>
</dbReference>
<dbReference type="InterPro" id="IPR017853">
    <property type="entry name" value="GH"/>
</dbReference>
<keyword evidence="9" id="KW-0326">Glycosidase</keyword>
<evidence type="ECO:0000259" key="14">
    <source>
        <dbReference type="Pfam" id="PF17753"/>
    </source>
</evidence>
<dbReference type="InterPro" id="IPR006102">
    <property type="entry name" value="Ig-like_GH2"/>
</dbReference>
<evidence type="ECO:0000256" key="1">
    <source>
        <dbReference type="ARBA" id="ARBA00000829"/>
    </source>
</evidence>
<evidence type="ECO:0000313" key="17">
    <source>
        <dbReference type="EMBL" id="QBD81072.1"/>
    </source>
</evidence>
<accession>A0A4P6JZY5</accession>
<gene>
    <name evidence="17" type="ORF">EPA93_35915</name>
</gene>
<dbReference type="SUPFAM" id="SSF49785">
    <property type="entry name" value="Galactose-binding domain-like"/>
    <property type="match status" value="1"/>
</dbReference>
<evidence type="ECO:0000256" key="6">
    <source>
        <dbReference type="ARBA" id="ARBA00022525"/>
    </source>
</evidence>
<evidence type="ECO:0000256" key="10">
    <source>
        <dbReference type="ARBA" id="ARBA00038429"/>
    </source>
</evidence>
<dbReference type="GO" id="GO:0005975">
    <property type="term" value="P:carbohydrate metabolic process"/>
    <property type="evidence" value="ECO:0007669"/>
    <property type="project" value="InterPro"/>
</dbReference>
<evidence type="ECO:0000256" key="12">
    <source>
        <dbReference type="ARBA" id="ARBA00041614"/>
    </source>
</evidence>
<dbReference type="FunFam" id="3.20.20.80:FF:000050">
    <property type="entry name" value="Beta-mannosidase B"/>
    <property type="match status" value="1"/>
</dbReference>
<feature type="domain" description="Beta-mannosidase-like galactose-binding" evidence="16">
    <location>
        <begin position="23"/>
        <end position="189"/>
    </location>
</feature>
<evidence type="ECO:0000256" key="5">
    <source>
        <dbReference type="ARBA" id="ARBA00012754"/>
    </source>
</evidence>
<dbReference type="InterPro" id="IPR041447">
    <property type="entry name" value="Mannosidase_ig"/>
</dbReference>
<dbReference type="EC" id="3.2.1.25" evidence="5"/>
<dbReference type="GO" id="GO:0004567">
    <property type="term" value="F:beta-mannosidase activity"/>
    <property type="evidence" value="ECO:0007669"/>
    <property type="project" value="UniProtKB-EC"/>
</dbReference>
<dbReference type="GO" id="GO:0006516">
    <property type="term" value="P:glycoprotein catabolic process"/>
    <property type="evidence" value="ECO:0007669"/>
    <property type="project" value="TreeGrafter"/>
</dbReference>
<dbReference type="Gene3D" id="2.60.120.260">
    <property type="entry name" value="Galactose-binding domain-like"/>
    <property type="match status" value="1"/>
</dbReference>